<name>A0A1T4L3Z9_9BACT</name>
<dbReference type="EMBL" id="FUWR01000002">
    <property type="protein sequence ID" value="SJZ49445.1"/>
    <property type="molecule type" value="Genomic_DNA"/>
</dbReference>
<dbReference type="OrthoDB" id="9255694at2"/>
<sequence>MELPAVVDTLVKRYEHNALLRALVQLIPLSIGSAVDTAVITKVQSIRAERMRVFFDELANGNQELSPELIDNNDFLHCFFATSEVALKTHRAEKIRYFARLLLGATVEGRFSSVDEYEEYLYILDELSYRELSVLLLLDEYETRFPILEGESDCQTFIRFWPEFSEELSTRYSIPDDEKNTFLDRLGRSGCFATFVGVYLGGVYGQGKTTPRLQRIKTLILR</sequence>
<protein>
    <submittedName>
        <fullName evidence="1">Uncharacterized protein</fullName>
    </submittedName>
</protein>
<proteinExistence type="predicted"/>
<evidence type="ECO:0000313" key="2">
    <source>
        <dbReference type="Proteomes" id="UP000190102"/>
    </source>
</evidence>
<organism evidence="1 2">
    <name type="scientific">Trichlorobacter thiogenes</name>
    <dbReference type="NCBI Taxonomy" id="115783"/>
    <lineage>
        <taxon>Bacteria</taxon>
        <taxon>Pseudomonadati</taxon>
        <taxon>Thermodesulfobacteriota</taxon>
        <taxon>Desulfuromonadia</taxon>
        <taxon>Geobacterales</taxon>
        <taxon>Geobacteraceae</taxon>
        <taxon>Trichlorobacter</taxon>
    </lineage>
</organism>
<keyword evidence="2" id="KW-1185">Reference proteome</keyword>
<dbReference type="STRING" id="115783.SAMN02745119_00754"/>
<reference evidence="2" key="1">
    <citation type="submission" date="2017-02" db="EMBL/GenBank/DDBJ databases">
        <authorList>
            <person name="Varghese N."/>
            <person name="Submissions S."/>
        </authorList>
    </citation>
    <scope>NUCLEOTIDE SEQUENCE [LARGE SCALE GENOMIC DNA]</scope>
    <source>
        <strain evidence="2">ATCC BAA-34</strain>
    </source>
</reference>
<dbReference type="AlphaFoldDB" id="A0A1T4L3Z9"/>
<accession>A0A1T4L3Z9</accession>
<evidence type="ECO:0000313" key="1">
    <source>
        <dbReference type="EMBL" id="SJZ49445.1"/>
    </source>
</evidence>
<dbReference type="Proteomes" id="UP000190102">
    <property type="component" value="Unassembled WGS sequence"/>
</dbReference>
<dbReference type="RefSeq" id="WP_078789044.1">
    <property type="nucleotide sequence ID" value="NZ_FUWR01000002.1"/>
</dbReference>
<gene>
    <name evidence="1" type="ORF">SAMN02745119_00754</name>
</gene>